<dbReference type="STRING" id="1007676.ABM34_00210"/>
<organism evidence="2 3">
    <name type="scientific">Companilactobacillus ginsenosidimutans</name>
    <dbReference type="NCBI Taxonomy" id="1007676"/>
    <lineage>
        <taxon>Bacteria</taxon>
        <taxon>Bacillati</taxon>
        <taxon>Bacillota</taxon>
        <taxon>Bacilli</taxon>
        <taxon>Lactobacillales</taxon>
        <taxon>Lactobacillaceae</taxon>
        <taxon>Companilactobacillus</taxon>
    </lineage>
</organism>
<evidence type="ECO:0000313" key="3">
    <source>
        <dbReference type="Proteomes" id="UP000036106"/>
    </source>
</evidence>
<dbReference type="AlphaFoldDB" id="A0A0H4QIS9"/>
<evidence type="ECO:0008006" key="4">
    <source>
        <dbReference type="Google" id="ProtNLM"/>
    </source>
</evidence>
<dbReference type="Proteomes" id="UP000036106">
    <property type="component" value="Chromosome"/>
</dbReference>
<gene>
    <name evidence="1" type="ORF">ABM34_00210</name>
    <name evidence="2" type="ORF">ABM34_12845</name>
</gene>
<evidence type="ECO:0000313" key="1">
    <source>
        <dbReference type="EMBL" id="AKP66131.1"/>
    </source>
</evidence>
<reference evidence="3" key="2">
    <citation type="submission" date="2015-07" db="EMBL/GenBank/DDBJ databases">
        <title>Lactobacillus ginsenosidimutans/EMML 3141/ whole genome sequencing.</title>
        <authorList>
            <person name="Kim M.K."/>
            <person name="Im W.-T."/>
            <person name="Srinivasan S."/>
            <person name="Lee J.-J."/>
        </authorList>
    </citation>
    <scope>NUCLEOTIDE SEQUENCE [LARGE SCALE GENOMIC DNA]</scope>
    <source>
        <strain evidence="3">EMML 3041</strain>
    </source>
</reference>
<sequence>MLELEEDFKEYQQVNTNIAVRVVAIEHPWTESNGNPEGGRSSIIIKPQETLTIKKDEDKELQRLFNLKDDCERAIDKMSDEQLMIYNMRFVNSDYLGWYEIADRLHYSVRTIYNKRYKMLELLAIEKGLISPEIIDK</sequence>
<keyword evidence="3" id="KW-1185">Reference proteome</keyword>
<dbReference type="NCBIfam" id="TIGR01636">
    <property type="entry name" value="phage_rinA"/>
    <property type="match status" value="1"/>
</dbReference>
<proteinExistence type="predicted"/>
<protein>
    <recommendedName>
        <fullName evidence="4">Transcriptional regulator</fullName>
    </recommendedName>
</protein>
<dbReference type="EMBL" id="CP012034">
    <property type="protein sequence ID" value="AKP68339.1"/>
    <property type="molecule type" value="Genomic_DNA"/>
</dbReference>
<dbReference type="KEGG" id="lgn:ABM34_12845"/>
<dbReference type="SUPFAM" id="SSF88659">
    <property type="entry name" value="Sigma3 and sigma4 domains of RNA polymerase sigma factors"/>
    <property type="match status" value="1"/>
</dbReference>
<dbReference type="InterPro" id="IPR013324">
    <property type="entry name" value="RNA_pol_sigma_r3/r4-like"/>
</dbReference>
<evidence type="ECO:0000313" key="2">
    <source>
        <dbReference type="EMBL" id="AKP68339.1"/>
    </source>
</evidence>
<dbReference type="RefSeq" id="WP_048702374.1">
    <property type="nucleotide sequence ID" value="NZ_CP012034.1"/>
</dbReference>
<name>A0A0H4QIS9_9LACO</name>
<reference evidence="2" key="1">
    <citation type="submission" date="2015-07" db="EMBL/GenBank/DDBJ databases">
        <title>Lactobacillus ginsenosidimutans EMML 3041 whole genome sequencing.</title>
        <authorList>
            <person name="Kim M.K."/>
            <person name="Im W.-T."/>
            <person name="Srinivasan S."/>
            <person name="Lee J.-J."/>
        </authorList>
    </citation>
    <scope>NUCLEOTIDE SEQUENCE</scope>
    <source>
        <strain evidence="2">EMML 3041</strain>
    </source>
</reference>
<dbReference type="PATRIC" id="fig|1007676.4.peg.2603"/>
<dbReference type="EMBL" id="CP012034">
    <property type="protein sequence ID" value="AKP66131.1"/>
    <property type="molecule type" value="Genomic_DNA"/>
</dbReference>
<dbReference type="KEGG" id="lgn:ABM34_00210"/>
<accession>A0A0H4QIS9</accession>
<dbReference type="InterPro" id="IPR006523">
    <property type="entry name" value="RinA"/>
</dbReference>